<evidence type="ECO:0008006" key="10">
    <source>
        <dbReference type="Google" id="ProtNLM"/>
    </source>
</evidence>
<evidence type="ECO:0000256" key="7">
    <source>
        <dbReference type="SAM" id="Phobius"/>
    </source>
</evidence>
<accession>F6ST26</accession>
<dbReference type="AlphaFoldDB" id="F6ST26"/>
<dbReference type="Pfam" id="PF00287">
    <property type="entry name" value="Na_K-ATPase"/>
    <property type="match status" value="1"/>
</dbReference>
<dbReference type="PANTHER" id="PTHR11523:SF28">
    <property type="entry name" value="NA_K-ATPASE BETA SUBUNIT ISOFORM 4-RELATED"/>
    <property type="match status" value="1"/>
</dbReference>
<dbReference type="InParanoid" id="F6ST26"/>
<keyword evidence="3 7" id="KW-0812">Transmembrane</keyword>
<dbReference type="FunCoup" id="F6ST26">
    <property type="interactions" value="26"/>
</dbReference>
<evidence type="ECO:0000256" key="6">
    <source>
        <dbReference type="ARBA" id="ARBA00023136"/>
    </source>
</evidence>
<dbReference type="GO" id="GO:0030007">
    <property type="term" value="P:intracellular potassium ion homeostasis"/>
    <property type="evidence" value="ECO:0000318"/>
    <property type="project" value="GO_Central"/>
</dbReference>
<dbReference type="GO" id="GO:0006883">
    <property type="term" value="P:intracellular sodium ion homeostasis"/>
    <property type="evidence" value="ECO:0000318"/>
    <property type="project" value="GO_Central"/>
</dbReference>
<dbReference type="GO" id="GO:0005890">
    <property type="term" value="C:sodium:potassium-exchanging ATPase complex"/>
    <property type="evidence" value="ECO:0000318"/>
    <property type="project" value="GO_Central"/>
</dbReference>
<feature type="transmembrane region" description="Helical" evidence="7">
    <location>
        <begin position="38"/>
        <end position="63"/>
    </location>
</feature>
<evidence type="ECO:0000256" key="4">
    <source>
        <dbReference type="ARBA" id="ARBA00022968"/>
    </source>
</evidence>
<dbReference type="GO" id="GO:1990573">
    <property type="term" value="P:potassium ion import across plasma membrane"/>
    <property type="evidence" value="ECO:0000318"/>
    <property type="project" value="GO_Central"/>
</dbReference>
<dbReference type="InterPro" id="IPR038702">
    <property type="entry name" value="Na/K_ATPase_sub_beta_sf"/>
</dbReference>
<dbReference type="Proteomes" id="UP000008144">
    <property type="component" value="Unassembled WGS sequence"/>
</dbReference>
<evidence type="ECO:0000313" key="9">
    <source>
        <dbReference type="Proteomes" id="UP000008144"/>
    </source>
</evidence>
<evidence type="ECO:0000313" key="8">
    <source>
        <dbReference type="Ensembl" id="ENSCINP00000028171.2"/>
    </source>
</evidence>
<reference evidence="8" key="3">
    <citation type="submission" date="2025-09" db="UniProtKB">
        <authorList>
            <consortium name="Ensembl"/>
        </authorList>
    </citation>
    <scope>IDENTIFICATION</scope>
</reference>
<dbReference type="GO" id="GO:0001671">
    <property type="term" value="F:ATPase activator activity"/>
    <property type="evidence" value="ECO:0000318"/>
    <property type="project" value="GO_Central"/>
</dbReference>
<reference evidence="8" key="2">
    <citation type="submission" date="2025-08" db="UniProtKB">
        <authorList>
            <consortium name="Ensembl"/>
        </authorList>
    </citation>
    <scope>IDENTIFICATION</scope>
</reference>
<dbReference type="NCBIfam" id="TIGR01107">
    <property type="entry name" value="Na_K_ATPase_bet"/>
    <property type="match status" value="1"/>
</dbReference>
<dbReference type="STRING" id="7719.ENSCINP00000028171"/>
<keyword evidence="5 7" id="KW-1133">Transmembrane helix</keyword>
<dbReference type="PANTHER" id="PTHR11523">
    <property type="entry name" value="SODIUM/POTASSIUM-DEPENDENT ATPASE BETA SUBUNIT"/>
    <property type="match status" value="1"/>
</dbReference>
<evidence type="ECO:0000256" key="2">
    <source>
        <dbReference type="ARBA" id="ARBA00005876"/>
    </source>
</evidence>
<comment type="similarity">
    <text evidence="2">Belongs to the X(+)/potassium ATPases subunit beta family.</text>
</comment>
<dbReference type="InterPro" id="IPR000402">
    <property type="entry name" value="Na/K_ATPase_sub_beta"/>
</dbReference>
<dbReference type="HOGENOM" id="CLU_057702_1_1_1"/>
<protein>
    <recommendedName>
        <fullName evidence="10">Sodium/potassium-transporting ATPase subunit beta</fullName>
    </recommendedName>
</protein>
<dbReference type="Ensembl" id="ENSCINT00000028417.2">
    <property type="protein sequence ID" value="ENSCINP00000028171.2"/>
    <property type="gene ID" value="ENSCING00000007867.3"/>
</dbReference>
<organism evidence="8 9">
    <name type="scientific">Ciona intestinalis</name>
    <name type="common">Transparent sea squirt</name>
    <name type="synonym">Ascidia intestinalis</name>
    <dbReference type="NCBI Taxonomy" id="7719"/>
    <lineage>
        <taxon>Eukaryota</taxon>
        <taxon>Metazoa</taxon>
        <taxon>Chordata</taxon>
        <taxon>Tunicata</taxon>
        <taxon>Ascidiacea</taxon>
        <taxon>Phlebobranchia</taxon>
        <taxon>Cionidae</taxon>
        <taxon>Ciona</taxon>
    </lineage>
</organism>
<dbReference type="GeneTree" id="ENSGT01030000234579"/>
<proteinExistence type="inferred from homology"/>
<reference evidence="9" key="1">
    <citation type="journal article" date="2002" name="Science">
        <title>The draft genome of Ciona intestinalis: insights into chordate and vertebrate origins.</title>
        <authorList>
            <person name="Dehal P."/>
            <person name="Satou Y."/>
            <person name="Campbell R.K."/>
            <person name="Chapman J."/>
            <person name="Degnan B."/>
            <person name="De Tomaso A."/>
            <person name="Davidson B."/>
            <person name="Di Gregorio A."/>
            <person name="Gelpke M."/>
            <person name="Goodstein D.M."/>
            <person name="Harafuji N."/>
            <person name="Hastings K.E."/>
            <person name="Ho I."/>
            <person name="Hotta K."/>
            <person name="Huang W."/>
            <person name="Kawashima T."/>
            <person name="Lemaire P."/>
            <person name="Martinez D."/>
            <person name="Meinertzhagen I.A."/>
            <person name="Necula S."/>
            <person name="Nonaka M."/>
            <person name="Putnam N."/>
            <person name="Rash S."/>
            <person name="Saiga H."/>
            <person name="Satake M."/>
            <person name="Terry A."/>
            <person name="Yamada L."/>
            <person name="Wang H.G."/>
            <person name="Awazu S."/>
            <person name="Azumi K."/>
            <person name="Boore J."/>
            <person name="Branno M."/>
            <person name="Chin-Bow S."/>
            <person name="DeSantis R."/>
            <person name="Doyle S."/>
            <person name="Francino P."/>
            <person name="Keys D.N."/>
            <person name="Haga S."/>
            <person name="Hayashi H."/>
            <person name="Hino K."/>
            <person name="Imai K.S."/>
            <person name="Inaba K."/>
            <person name="Kano S."/>
            <person name="Kobayashi K."/>
            <person name="Kobayashi M."/>
            <person name="Lee B.I."/>
            <person name="Makabe K.W."/>
            <person name="Manohar C."/>
            <person name="Matassi G."/>
            <person name="Medina M."/>
            <person name="Mochizuki Y."/>
            <person name="Mount S."/>
            <person name="Morishita T."/>
            <person name="Miura S."/>
            <person name="Nakayama A."/>
            <person name="Nishizaka S."/>
            <person name="Nomoto H."/>
            <person name="Ohta F."/>
            <person name="Oishi K."/>
            <person name="Rigoutsos I."/>
            <person name="Sano M."/>
            <person name="Sasaki A."/>
            <person name="Sasakura Y."/>
            <person name="Shoguchi E."/>
            <person name="Shin-i T."/>
            <person name="Spagnuolo A."/>
            <person name="Stainier D."/>
            <person name="Suzuki M.M."/>
            <person name="Tassy O."/>
            <person name="Takatori N."/>
            <person name="Tokuoka M."/>
            <person name="Yagi K."/>
            <person name="Yoshizaki F."/>
            <person name="Wada S."/>
            <person name="Zhang C."/>
            <person name="Hyatt P.D."/>
            <person name="Larimer F."/>
            <person name="Detter C."/>
            <person name="Doggett N."/>
            <person name="Glavina T."/>
            <person name="Hawkins T."/>
            <person name="Richardson P."/>
            <person name="Lucas S."/>
            <person name="Kohara Y."/>
            <person name="Levine M."/>
            <person name="Satoh N."/>
            <person name="Rokhsar D.S."/>
        </authorList>
    </citation>
    <scope>NUCLEOTIDE SEQUENCE [LARGE SCALE GENOMIC DNA]</scope>
</reference>
<keyword evidence="4" id="KW-0735">Signal-anchor</keyword>
<evidence type="ECO:0000256" key="5">
    <source>
        <dbReference type="ARBA" id="ARBA00022989"/>
    </source>
</evidence>
<dbReference type="GO" id="GO:0036376">
    <property type="term" value="P:sodium ion export across plasma membrane"/>
    <property type="evidence" value="ECO:0000318"/>
    <property type="project" value="GO_Central"/>
</dbReference>
<keyword evidence="6 7" id="KW-0472">Membrane</keyword>
<evidence type="ECO:0000256" key="3">
    <source>
        <dbReference type="ARBA" id="ARBA00022692"/>
    </source>
</evidence>
<sequence length="307" mass="34722">AMGKKKEEKNLRGFMRFLYNKEEKSILGRNSASWGRILIFYMFYYAFLAALFAISMTIVLGTLDPDVPRFQTRLQAPGISVQPKLNTKTERTSEIIFKQSDAGSYQKYVDTLTDFLAPYSKAKQVDLTDCPLNGSVKMNQAYSKDSPPPVCKFDIDNLGPCKQPPYGYDKGQPCILVKVNRAVGNADSNAPPLKDVLMARNRPYNPKRLYISCYDATSGNQTNLNTAAGVSANTVYYPEDNGMPFTYYPYYGLNLQPEYRSPLVAVQFMNVKRNVEVRVRCKAYALNIVDSKRMSTGYFTFTLQVNE</sequence>
<name>F6ST26_CIOIN</name>
<dbReference type="OMA" id="WEGFRVF"/>
<keyword evidence="9" id="KW-1185">Reference proteome</keyword>
<dbReference type="Gene3D" id="2.60.40.1660">
    <property type="entry name" value="Na, k-atpase alpha subunit"/>
    <property type="match status" value="1"/>
</dbReference>
<evidence type="ECO:0000256" key="1">
    <source>
        <dbReference type="ARBA" id="ARBA00004606"/>
    </source>
</evidence>
<comment type="subcellular location">
    <subcellularLocation>
        <location evidence="1">Membrane</location>
        <topology evidence="1">Single-pass type II membrane protein</topology>
    </subcellularLocation>
</comment>